<organism evidence="6 7">
    <name type="scientific">Tritrichomonas musculus</name>
    <dbReference type="NCBI Taxonomy" id="1915356"/>
    <lineage>
        <taxon>Eukaryota</taxon>
        <taxon>Metamonada</taxon>
        <taxon>Parabasalia</taxon>
        <taxon>Tritrichomonadida</taxon>
        <taxon>Tritrichomonadidae</taxon>
        <taxon>Tritrichomonas</taxon>
    </lineage>
</organism>
<dbReference type="PROSITE" id="PS00183">
    <property type="entry name" value="UBC_1"/>
    <property type="match status" value="1"/>
</dbReference>
<dbReference type="PANTHER" id="PTHR24067">
    <property type="entry name" value="UBIQUITIN-CONJUGATING ENZYME E2"/>
    <property type="match status" value="1"/>
</dbReference>
<name>A0ABR2KGZ5_9EUKA</name>
<dbReference type="EMBL" id="JAPFFF010000005">
    <property type="protein sequence ID" value="KAK8890073.1"/>
    <property type="molecule type" value="Genomic_DNA"/>
</dbReference>
<dbReference type="Pfam" id="PF00179">
    <property type="entry name" value="UQ_con"/>
    <property type="match status" value="1"/>
</dbReference>
<proteinExistence type="inferred from homology"/>
<evidence type="ECO:0000313" key="6">
    <source>
        <dbReference type="EMBL" id="KAK8890073.1"/>
    </source>
</evidence>
<feature type="domain" description="UBC core" evidence="5">
    <location>
        <begin position="1"/>
        <end position="146"/>
    </location>
</feature>
<comment type="caution">
    <text evidence="6">The sequence shown here is derived from an EMBL/GenBank/DDBJ whole genome shotgun (WGS) entry which is preliminary data.</text>
</comment>
<dbReference type="InterPro" id="IPR016135">
    <property type="entry name" value="UBQ-conjugating_enzyme/RWD"/>
</dbReference>
<gene>
    <name evidence="6" type="ORF">M9Y10_034832</name>
</gene>
<evidence type="ECO:0000256" key="3">
    <source>
        <dbReference type="PROSITE-ProRule" id="PRU10133"/>
    </source>
</evidence>
<keyword evidence="2 4" id="KW-0833">Ubl conjugation pathway</keyword>
<dbReference type="InterPro" id="IPR050113">
    <property type="entry name" value="Ub_conjugating_enzyme"/>
</dbReference>
<sequence length="146" mass="16929">MSSRRILSDYKLITTQPPDGVRLVNQIKMDEWEVEIDGPLDTIWEGGKFRLIVSFPSDYPFRAPSVRFKTQIFHPNVSKEGGICLDLLIDKWLPSYHVGSLLVSIRSFLDEPNPEHGLNSEALELFRHNKPKYEQTVRELIQKQHV</sequence>
<dbReference type="InterPro" id="IPR023313">
    <property type="entry name" value="UBQ-conjugating_AS"/>
</dbReference>
<protein>
    <recommendedName>
        <fullName evidence="5">UBC core domain-containing protein</fullName>
    </recommendedName>
</protein>
<keyword evidence="4" id="KW-0067">ATP-binding</keyword>
<evidence type="ECO:0000256" key="4">
    <source>
        <dbReference type="RuleBase" id="RU362109"/>
    </source>
</evidence>
<reference evidence="6 7" key="1">
    <citation type="submission" date="2024-04" db="EMBL/GenBank/DDBJ databases">
        <title>Tritrichomonas musculus Genome.</title>
        <authorList>
            <person name="Alves-Ferreira E."/>
            <person name="Grigg M."/>
            <person name="Lorenzi H."/>
            <person name="Galac M."/>
        </authorList>
    </citation>
    <scope>NUCLEOTIDE SEQUENCE [LARGE SCALE GENOMIC DNA]</scope>
    <source>
        <strain evidence="6 7">EAF2021</strain>
    </source>
</reference>
<dbReference type="SMART" id="SM00212">
    <property type="entry name" value="UBCc"/>
    <property type="match status" value="1"/>
</dbReference>
<keyword evidence="7" id="KW-1185">Reference proteome</keyword>
<keyword evidence="1" id="KW-0808">Transferase</keyword>
<dbReference type="InterPro" id="IPR000608">
    <property type="entry name" value="UBC"/>
</dbReference>
<dbReference type="SUPFAM" id="SSF54495">
    <property type="entry name" value="UBC-like"/>
    <property type="match status" value="1"/>
</dbReference>
<dbReference type="Gene3D" id="3.10.110.10">
    <property type="entry name" value="Ubiquitin Conjugating Enzyme"/>
    <property type="match status" value="1"/>
</dbReference>
<dbReference type="Proteomes" id="UP001470230">
    <property type="component" value="Unassembled WGS sequence"/>
</dbReference>
<evidence type="ECO:0000256" key="1">
    <source>
        <dbReference type="ARBA" id="ARBA00022679"/>
    </source>
</evidence>
<dbReference type="PROSITE" id="PS50127">
    <property type="entry name" value="UBC_2"/>
    <property type="match status" value="1"/>
</dbReference>
<keyword evidence="4" id="KW-0547">Nucleotide-binding</keyword>
<evidence type="ECO:0000256" key="2">
    <source>
        <dbReference type="ARBA" id="ARBA00022786"/>
    </source>
</evidence>
<comment type="similarity">
    <text evidence="4">Belongs to the ubiquitin-conjugating enzyme family.</text>
</comment>
<accession>A0ABR2KGZ5</accession>
<evidence type="ECO:0000259" key="5">
    <source>
        <dbReference type="PROSITE" id="PS50127"/>
    </source>
</evidence>
<evidence type="ECO:0000313" key="7">
    <source>
        <dbReference type="Proteomes" id="UP001470230"/>
    </source>
</evidence>
<feature type="active site" description="Glycyl thioester intermediate" evidence="3">
    <location>
        <position position="84"/>
    </location>
</feature>